<evidence type="ECO:0000313" key="1">
    <source>
        <dbReference type="EMBL" id="SNQ61261.1"/>
    </source>
</evidence>
<dbReference type="RefSeq" id="WP_179293938.1">
    <property type="nucleotide sequence ID" value="NZ_FZMP01000173.1"/>
</dbReference>
<dbReference type="EMBL" id="FZMP01000173">
    <property type="protein sequence ID" value="SNQ61261.1"/>
    <property type="molecule type" value="Genomic_DNA"/>
</dbReference>
<evidence type="ECO:0008006" key="3">
    <source>
        <dbReference type="Google" id="ProtNLM"/>
    </source>
</evidence>
<keyword evidence="2" id="KW-1185">Reference proteome</keyword>
<dbReference type="Proteomes" id="UP000218615">
    <property type="component" value="Unassembled WGS sequence"/>
</dbReference>
<proteinExistence type="predicted"/>
<protein>
    <recommendedName>
        <fullName evidence="3">SpoVT-AbrB domain-containing protein</fullName>
    </recommendedName>
</protein>
<dbReference type="Gene3D" id="2.10.260.10">
    <property type="match status" value="1"/>
</dbReference>
<name>A0A284VPQ5_9EURY</name>
<dbReference type="InterPro" id="IPR037914">
    <property type="entry name" value="SpoVT-AbrB_sf"/>
</dbReference>
<sequence length="54" mass="6172">MPFFATVYKSGNSISIRLPKVIVDLYHLNTNLKLPIETEQGGIRLKIMKRKVEA</sequence>
<reference evidence="2" key="1">
    <citation type="submission" date="2017-06" db="EMBL/GenBank/DDBJ databases">
        <authorList>
            <person name="Cremers G."/>
        </authorList>
    </citation>
    <scope>NUCLEOTIDE SEQUENCE [LARGE SCALE GENOMIC DNA]</scope>
</reference>
<organism evidence="1 2">
    <name type="scientific">Candidatus Methanoperedens nitratireducens</name>
    <dbReference type="NCBI Taxonomy" id="1392998"/>
    <lineage>
        <taxon>Archaea</taxon>
        <taxon>Methanobacteriati</taxon>
        <taxon>Methanobacteriota</taxon>
        <taxon>Stenosarchaea group</taxon>
        <taxon>Methanomicrobia</taxon>
        <taxon>Methanosarcinales</taxon>
        <taxon>ANME-2 cluster</taxon>
        <taxon>Candidatus Methanoperedentaceae</taxon>
        <taxon>Candidatus Methanoperedens</taxon>
    </lineage>
</organism>
<accession>A0A284VPQ5</accession>
<evidence type="ECO:0000313" key="2">
    <source>
        <dbReference type="Proteomes" id="UP000218615"/>
    </source>
</evidence>
<gene>
    <name evidence="1" type="ORF">MNV_290013</name>
</gene>
<dbReference type="AlphaFoldDB" id="A0A284VPQ5"/>
<dbReference type="SUPFAM" id="SSF89447">
    <property type="entry name" value="AbrB/MazE/MraZ-like"/>
    <property type="match status" value="1"/>
</dbReference>